<dbReference type="Proteomes" id="UP000233020">
    <property type="component" value="Unplaced"/>
</dbReference>
<comment type="subcellular location">
    <subcellularLocation>
        <location evidence="8">Nucleus</location>
    </subcellularLocation>
</comment>
<keyword evidence="1" id="KW-1017">Isopeptide bond</keyword>
<evidence type="ECO:0000256" key="6">
    <source>
        <dbReference type="ARBA" id="ARBA00023242"/>
    </source>
</evidence>
<dbReference type="SMART" id="SM00389">
    <property type="entry name" value="HOX"/>
    <property type="match status" value="2"/>
</dbReference>
<evidence type="ECO:0000256" key="5">
    <source>
        <dbReference type="ARBA" id="ARBA00023155"/>
    </source>
</evidence>
<dbReference type="InterPro" id="IPR001356">
    <property type="entry name" value="HD"/>
</dbReference>
<proteinExistence type="predicted"/>
<evidence type="ECO:0000256" key="1">
    <source>
        <dbReference type="ARBA" id="ARBA00022499"/>
    </source>
</evidence>
<dbReference type="CTD" id="139324"/>
<keyword evidence="3" id="KW-0832">Ubl conjugation</keyword>
<gene>
    <name evidence="11" type="primary">HDX</name>
</gene>
<sequence length="690" mass="77171">MNLRSVFTVEQQRILQRYYENGMTNQSKNCFQLILQCAQETKLDFSVVRTWVGNKRRKMSSKNSESGTATTGTSLSAPDITVRNVVNIARPSSQQSSWTSANNDVIVTGIYSPASSSSRQGTNKHTDTQITEAHKIPIQKTATKNDTEFQLHIPVQRQVAHCKNASLLLGEKTIILSRQTSVVNAGNSVFNHTKKNYGNSSVHASEMTVPQKPSVCHRPCKIEPVGIQRSYKPEHTGPALHNLCGQKSTIRDPYCRTQNLEIREVFSLAVSDYPQRILGGNAPQKPNSVEGNCLSIAMETGDAEDEYAREEELASMRAQIPSYSRFYESGSSLRAENQSTTLPGPGRNMPNSQVVNIRDMSDNVLYQNRNYHLTPRTSLHTASSTMYSNTNPLRSNFSPHFASSSQLRLSQNQNNYQISGNLTVPWITGCSRKRALQDRTQFSDRDLATLKKYWDNGMTSLGSVCREKIEAVATELNVDCEIVRTWIGNRRRKYRLMGIEVPPPRGGPADFSEQPESGSLSALTSGEEAGPEVGEDNDRNDEVSICLSEGSSQEEPNDVVPNEARVHKEEDHHAVSTDNVKIEIIDDEESDMISNSEVEQVNSLLDYKNEEVKFIENELEIQKQKYFKLQTFVRSLILAMKADDKEQQQALLADLPPELEEMDFNHASLEPDDTSFSVSSLSEKNVSESL</sequence>
<evidence type="ECO:0000256" key="3">
    <source>
        <dbReference type="ARBA" id="ARBA00022843"/>
    </source>
</evidence>
<feature type="region of interest" description="Disordered" evidence="9">
    <location>
        <begin position="664"/>
        <end position="690"/>
    </location>
</feature>
<feature type="compositionally biased region" description="Polar residues" evidence="9">
    <location>
        <begin position="514"/>
        <end position="524"/>
    </location>
</feature>
<dbReference type="InterPro" id="IPR050255">
    <property type="entry name" value="POU_domain_TF"/>
</dbReference>
<dbReference type="CDD" id="cd00086">
    <property type="entry name" value="homeodomain"/>
    <property type="match status" value="2"/>
</dbReference>
<dbReference type="OrthoDB" id="10055960at2759"/>
<organism evidence="11 12">
    <name type="scientific">Aotus nancymaae</name>
    <name type="common">Ma's night monkey</name>
    <dbReference type="NCBI Taxonomy" id="37293"/>
    <lineage>
        <taxon>Eukaryota</taxon>
        <taxon>Metazoa</taxon>
        <taxon>Chordata</taxon>
        <taxon>Craniata</taxon>
        <taxon>Vertebrata</taxon>
        <taxon>Euteleostomi</taxon>
        <taxon>Mammalia</taxon>
        <taxon>Eutheria</taxon>
        <taxon>Euarchontoglires</taxon>
        <taxon>Primates</taxon>
        <taxon>Haplorrhini</taxon>
        <taxon>Platyrrhini</taxon>
        <taxon>Aotidae</taxon>
        <taxon>Aotus</taxon>
    </lineage>
</organism>
<name>A0A2K5EFI4_AOTNA</name>
<evidence type="ECO:0000256" key="8">
    <source>
        <dbReference type="PROSITE-ProRule" id="PRU00108"/>
    </source>
</evidence>
<dbReference type="InterPro" id="IPR009057">
    <property type="entry name" value="Homeodomain-like_sf"/>
</dbReference>
<protein>
    <recommendedName>
        <fullName evidence="7">Highly divergent homeobox</fullName>
    </recommendedName>
</protein>
<feature type="DNA-binding region" description="Homeobox" evidence="8">
    <location>
        <begin position="435"/>
        <end position="498"/>
    </location>
</feature>
<evidence type="ECO:0000313" key="12">
    <source>
        <dbReference type="Proteomes" id="UP000233020"/>
    </source>
</evidence>
<feature type="domain" description="Homeobox" evidence="10">
    <location>
        <begin position="433"/>
        <end position="497"/>
    </location>
</feature>
<evidence type="ECO:0000256" key="2">
    <source>
        <dbReference type="ARBA" id="ARBA00022737"/>
    </source>
</evidence>
<reference evidence="11" key="2">
    <citation type="submission" date="2025-09" db="UniProtKB">
        <authorList>
            <consortium name="Ensembl"/>
        </authorList>
    </citation>
    <scope>IDENTIFICATION</scope>
</reference>
<feature type="compositionally biased region" description="Low complexity" evidence="9">
    <location>
        <begin position="64"/>
        <end position="76"/>
    </location>
</feature>
<keyword evidence="5 8" id="KW-0371">Homeobox</keyword>
<accession>A0A2K5EFI4</accession>
<feature type="compositionally biased region" description="Polar residues" evidence="9">
    <location>
        <begin position="329"/>
        <end position="342"/>
    </location>
</feature>
<dbReference type="FunFam" id="1.10.10.60:FF:000244">
    <property type="entry name" value="Highly divergent homeobox"/>
    <property type="match status" value="1"/>
</dbReference>
<dbReference type="PROSITE" id="PS50071">
    <property type="entry name" value="HOMEOBOX_2"/>
    <property type="match status" value="1"/>
</dbReference>
<keyword evidence="2" id="KW-0677">Repeat</keyword>
<feature type="compositionally biased region" description="Polar residues" evidence="9">
    <location>
        <begin position="113"/>
        <end position="123"/>
    </location>
</feature>
<dbReference type="SUPFAM" id="SSF46689">
    <property type="entry name" value="Homeodomain-like"/>
    <property type="match status" value="2"/>
</dbReference>
<evidence type="ECO:0000256" key="4">
    <source>
        <dbReference type="ARBA" id="ARBA00023125"/>
    </source>
</evidence>
<evidence type="ECO:0000256" key="7">
    <source>
        <dbReference type="ARBA" id="ARBA00071766"/>
    </source>
</evidence>
<dbReference type="Ensembl" id="ENSANAT00000050002.1">
    <property type="protein sequence ID" value="ENSANAP00000031955.1"/>
    <property type="gene ID" value="ENSANAG00000033694.1"/>
</dbReference>
<feature type="region of interest" description="Disordered" evidence="9">
    <location>
        <begin position="329"/>
        <end position="350"/>
    </location>
</feature>
<feature type="region of interest" description="Disordered" evidence="9">
    <location>
        <begin position="55"/>
        <end position="76"/>
    </location>
</feature>
<dbReference type="GO" id="GO:0000981">
    <property type="term" value="F:DNA-binding transcription factor activity, RNA polymerase II-specific"/>
    <property type="evidence" value="ECO:0007669"/>
    <property type="project" value="TreeGrafter"/>
</dbReference>
<keyword evidence="6 8" id="KW-0539">Nucleus</keyword>
<keyword evidence="12" id="KW-1185">Reference proteome</keyword>
<evidence type="ECO:0000313" key="11">
    <source>
        <dbReference type="Ensembl" id="ENSANAP00000031955.1"/>
    </source>
</evidence>
<dbReference type="KEGG" id="anan:105729856"/>
<dbReference type="GeneTree" id="ENSGT00390000008591"/>
<dbReference type="Gene3D" id="1.10.10.60">
    <property type="entry name" value="Homeodomain-like"/>
    <property type="match status" value="2"/>
</dbReference>
<keyword evidence="4 8" id="KW-0238">DNA-binding</keyword>
<dbReference type="AlphaFoldDB" id="A0A2K5EFI4"/>
<dbReference type="PANTHER" id="PTHR11636">
    <property type="entry name" value="POU DOMAIN"/>
    <property type="match status" value="1"/>
</dbReference>
<feature type="region of interest" description="Disordered" evidence="9">
    <location>
        <begin position="112"/>
        <end position="132"/>
    </location>
</feature>
<reference evidence="11" key="1">
    <citation type="submission" date="2025-08" db="UniProtKB">
        <authorList>
            <consortium name="Ensembl"/>
        </authorList>
    </citation>
    <scope>IDENTIFICATION</scope>
</reference>
<evidence type="ECO:0000259" key="10">
    <source>
        <dbReference type="PROSITE" id="PS50071"/>
    </source>
</evidence>
<feature type="compositionally biased region" description="Polar residues" evidence="9">
    <location>
        <begin position="674"/>
        <end position="690"/>
    </location>
</feature>
<dbReference type="GeneID" id="105729856"/>
<dbReference type="GO" id="GO:0000978">
    <property type="term" value="F:RNA polymerase II cis-regulatory region sequence-specific DNA binding"/>
    <property type="evidence" value="ECO:0007669"/>
    <property type="project" value="TreeGrafter"/>
</dbReference>
<dbReference type="PANTHER" id="PTHR11636:SF80">
    <property type="entry name" value="HIGHLY DIVERGENT HOMEOBOX"/>
    <property type="match status" value="1"/>
</dbReference>
<evidence type="ECO:0000256" key="9">
    <source>
        <dbReference type="SAM" id="MobiDB-lite"/>
    </source>
</evidence>
<feature type="region of interest" description="Disordered" evidence="9">
    <location>
        <begin position="501"/>
        <end position="539"/>
    </location>
</feature>
<dbReference type="GO" id="GO:0005634">
    <property type="term" value="C:nucleus"/>
    <property type="evidence" value="ECO:0007669"/>
    <property type="project" value="UniProtKB-SubCell"/>
</dbReference>